<dbReference type="EMBL" id="JACCCV010000003">
    <property type="protein sequence ID" value="NYF54080.1"/>
    <property type="molecule type" value="Genomic_DNA"/>
</dbReference>
<dbReference type="Pfam" id="PF08281">
    <property type="entry name" value="Sigma70_r4_2"/>
    <property type="match status" value="1"/>
</dbReference>
<protein>
    <submittedName>
        <fullName evidence="9">RNA polymerase sigma-70 factor (ECF subfamily)</fullName>
    </submittedName>
</protein>
<dbReference type="GO" id="GO:0006352">
    <property type="term" value="P:DNA-templated transcription initiation"/>
    <property type="evidence" value="ECO:0007669"/>
    <property type="project" value="InterPro"/>
</dbReference>
<keyword evidence="2" id="KW-0805">Transcription regulation</keyword>
<evidence type="ECO:0000313" key="10">
    <source>
        <dbReference type="Proteomes" id="UP000534186"/>
    </source>
</evidence>
<dbReference type="AlphaFoldDB" id="A0A7Y9NSH9"/>
<dbReference type="Proteomes" id="UP000534186">
    <property type="component" value="Unassembled WGS sequence"/>
</dbReference>
<gene>
    <name evidence="9" type="ORF">HDF12_004502</name>
</gene>
<evidence type="ECO:0000256" key="5">
    <source>
        <dbReference type="ARBA" id="ARBA00023163"/>
    </source>
</evidence>
<evidence type="ECO:0000256" key="6">
    <source>
        <dbReference type="SAM" id="MobiDB-lite"/>
    </source>
</evidence>
<comment type="caution">
    <text evidence="9">The sequence shown here is derived from an EMBL/GenBank/DDBJ whole genome shotgun (WGS) entry which is preliminary data.</text>
</comment>
<dbReference type="PANTHER" id="PTHR43133:SF8">
    <property type="entry name" value="RNA POLYMERASE SIGMA FACTOR HI_1459-RELATED"/>
    <property type="match status" value="1"/>
</dbReference>
<reference evidence="9 10" key="1">
    <citation type="submission" date="2020-07" db="EMBL/GenBank/DDBJ databases">
        <title>Genomic Encyclopedia of Type Strains, Phase IV (KMG-V): Genome sequencing to study the core and pangenomes of soil and plant-associated prokaryotes.</title>
        <authorList>
            <person name="Whitman W."/>
        </authorList>
    </citation>
    <scope>NUCLEOTIDE SEQUENCE [LARGE SCALE GENOMIC DNA]</scope>
    <source>
        <strain evidence="9 10">M8UP30</strain>
    </source>
</reference>
<comment type="similarity">
    <text evidence="1">Belongs to the sigma-70 factor family. ECF subfamily.</text>
</comment>
<keyword evidence="4" id="KW-0238">DNA-binding</keyword>
<dbReference type="Pfam" id="PF04542">
    <property type="entry name" value="Sigma70_r2"/>
    <property type="match status" value="1"/>
</dbReference>
<feature type="region of interest" description="Disordered" evidence="6">
    <location>
        <begin position="1"/>
        <end position="20"/>
    </location>
</feature>
<evidence type="ECO:0000313" key="9">
    <source>
        <dbReference type="EMBL" id="NYF54080.1"/>
    </source>
</evidence>
<dbReference type="InterPro" id="IPR036388">
    <property type="entry name" value="WH-like_DNA-bd_sf"/>
</dbReference>
<dbReference type="GO" id="GO:0003677">
    <property type="term" value="F:DNA binding"/>
    <property type="evidence" value="ECO:0007669"/>
    <property type="project" value="UniProtKB-KW"/>
</dbReference>
<sequence length="205" mass="23419">MITEVDSQRTQDELPENVTFGAPASTDEVLVAAAKLGDHQAFLELWARHTSRVFKTTYRITGNREDAEDAIQDAWMKAYQHLNTFDGRAQFTTWLTRIAINSSLMILRRKRARPETSMDIGDGDTSQWEIADQTKSVEELYTGQERVERLKRTICRLQPTLRDVVEIHQSEDCSIKEVAELTGISVAATKSRLLRARTILRRLLV</sequence>
<evidence type="ECO:0000256" key="3">
    <source>
        <dbReference type="ARBA" id="ARBA00023082"/>
    </source>
</evidence>
<accession>A0A7Y9NSH9</accession>
<keyword evidence="5" id="KW-0804">Transcription</keyword>
<dbReference type="InterPro" id="IPR014284">
    <property type="entry name" value="RNA_pol_sigma-70_dom"/>
</dbReference>
<evidence type="ECO:0000256" key="1">
    <source>
        <dbReference type="ARBA" id="ARBA00010641"/>
    </source>
</evidence>
<dbReference type="InterPro" id="IPR013325">
    <property type="entry name" value="RNA_pol_sigma_r2"/>
</dbReference>
<name>A0A7Y9NSH9_9BACT</name>
<dbReference type="InterPro" id="IPR039425">
    <property type="entry name" value="RNA_pol_sigma-70-like"/>
</dbReference>
<dbReference type="SUPFAM" id="SSF88946">
    <property type="entry name" value="Sigma2 domain of RNA polymerase sigma factors"/>
    <property type="match status" value="1"/>
</dbReference>
<feature type="compositionally biased region" description="Basic and acidic residues" evidence="6">
    <location>
        <begin position="1"/>
        <end position="12"/>
    </location>
</feature>
<evidence type="ECO:0000259" key="7">
    <source>
        <dbReference type="Pfam" id="PF04542"/>
    </source>
</evidence>
<keyword evidence="3" id="KW-0731">Sigma factor</keyword>
<feature type="domain" description="RNA polymerase sigma factor 70 region 4 type 2" evidence="8">
    <location>
        <begin position="149"/>
        <end position="198"/>
    </location>
</feature>
<dbReference type="SUPFAM" id="SSF88659">
    <property type="entry name" value="Sigma3 and sigma4 domains of RNA polymerase sigma factors"/>
    <property type="match status" value="1"/>
</dbReference>
<proteinExistence type="inferred from homology"/>
<dbReference type="NCBIfam" id="TIGR02937">
    <property type="entry name" value="sigma70-ECF"/>
    <property type="match status" value="1"/>
</dbReference>
<dbReference type="GO" id="GO:0016987">
    <property type="term" value="F:sigma factor activity"/>
    <property type="evidence" value="ECO:0007669"/>
    <property type="project" value="UniProtKB-KW"/>
</dbReference>
<feature type="domain" description="RNA polymerase sigma-70 region 2" evidence="7">
    <location>
        <begin position="45"/>
        <end position="112"/>
    </location>
</feature>
<dbReference type="Gene3D" id="1.10.10.10">
    <property type="entry name" value="Winged helix-like DNA-binding domain superfamily/Winged helix DNA-binding domain"/>
    <property type="match status" value="1"/>
</dbReference>
<dbReference type="InterPro" id="IPR013324">
    <property type="entry name" value="RNA_pol_sigma_r3/r4-like"/>
</dbReference>
<organism evidence="9 10">
    <name type="scientific">Tunturiibacter lichenicola</name>
    <dbReference type="NCBI Taxonomy" id="2051959"/>
    <lineage>
        <taxon>Bacteria</taxon>
        <taxon>Pseudomonadati</taxon>
        <taxon>Acidobacteriota</taxon>
        <taxon>Terriglobia</taxon>
        <taxon>Terriglobales</taxon>
        <taxon>Acidobacteriaceae</taxon>
        <taxon>Tunturiibacter</taxon>
    </lineage>
</organism>
<evidence type="ECO:0000256" key="2">
    <source>
        <dbReference type="ARBA" id="ARBA00023015"/>
    </source>
</evidence>
<dbReference type="PANTHER" id="PTHR43133">
    <property type="entry name" value="RNA POLYMERASE ECF-TYPE SIGMA FACTO"/>
    <property type="match status" value="1"/>
</dbReference>
<dbReference type="Gene3D" id="1.10.1740.10">
    <property type="match status" value="1"/>
</dbReference>
<evidence type="ECO:0000259" key="8">
    <source>
        <dbReference type="Pfam" id="PF08281"/>
    </source>
</evidence>
<evidence type="ECO:0000256" key="4">
    <source>
        <dbReference type="ARBA" id="ARBA00023125"/>
    </source>
</evidence>
<dbReference type="InterPro" id="IPR007627">
    <property type="entry name" value="RNA_pol_sigma70_r2"/>
</dbReference>
<dbReference type="InterPro" id="IPR013249">
    <property type="entry name" value="RNA_pol_sigma70_r4_t2"/>
</dbReference>